<accession>A0A7X2IWJ3</accession>
<evidence type="ECO:0000256" key="1">
    <source>
        <dbReference type="SAM" id="SignalP"/>
    </source>
</evidence>
<reference evidence="3 4" key="1">
    <citation type="submission" date="2019-11" db="EMBL/GenBank/DDBJ databases">
        <title>Bacillus lacus genome.</title>
        <authorList>
            <person name="Allen C.J."/>
            <person name="Newman J.D."/>
        </authorList>
    </citation>
    <scope>NUCLEOTIDE SEQUENCE [LARGE SCALE GENOMIC DNA]</scope>
    <source>
        <strain evidence="3 4">KCTC 33946</strain>
    </source>
</reference>
<evidence type="ECO:0000313" key="3">
    <source>
        <dbReference type="EMBL" id="MRX71070.1"/>
    </source>
</evidence>
<organism evidence="3 4">
    <name type="scientific">Metabacillus lacus</name>
    <dbReference type="NCBI Taxonomy" id="1983721"/>
    <lineage>
        <taxon>Bacteria</taxon>
        <taxon>Bacillati</taxon>
        <taxon>Bacillota</taxon>
        <taxon>Bacilli</taxon>
        <taxon>Bacillales</taxon>
        <taxon>Bacillaceae</taxon>
        <taxon>Metabacillus</taxon>
    </lineage>
</organism>
<feature type="domain" description="SbsC C-terminal" evidence="2">
    <location>
        <begin position="30"/>
        <end position="95"/>
    </location>
</feature>
<dbReference type="EMBL" id="WKKI01000003">
    <property type="protein sequence ID" value="MRX71070.1"/>
    <property type="molecule type" value="Genomic_DNA"/>
</dbReference>
<dbReference type="Pfam" id="PF18058">
    <property type="entry name" value="SbsC_C"/>
    <property type="match status" value="1"/>
</dbReference>
<keyword evidence="1" id="KW-0732">Signal</keyword>
<name>A0A7X2IWJ3_9BACI</name>
<keyword evidence="4" id="KW-1185">Reference proteome</keyword>
<evidence type="ECO:0000313" key="4">
    <source>
        <dbReference type="Proteomes" id="UP000448867"/>
    </source>
</evidence>
<dbReference type="AlphaFoldDB" id="A0A7X2IWJ3"/>
<proteinExistence type="predicted"/>
<protein>
    <recommendedName>
        <fullName evidence="2">SbsC C-terminal domain-containing protein</fullName>
    </recommendedName>
</protein>
<dbReference type="InterPro" id="IPR041378">
    <property type="entry name" value="S-layer_SbsC_C"/>
</dbReference>
<gene>
    <name evidence="3" type="ORF">GJU40_02660</name>
</gene>
<evidence type="ECO:0000259" key="2">
    <source>
        <dbReference type="Pfam" id="PF18058"/>
    </source>
</evidence>
<dbReference type="Proteomes" id="UP000448867">
    <property type="component" value="Unassembled WGS sequence"/>
</dbReference>
<sequence>MKTLRILLVLSFLMLLFPEANAMTPAQREATLQGDILKKKTLQYQQLIIQGDIHLLHSQYDDFTKTIRQTELKIGRVAGPDNRKKLNETFVKPAKIEKERVIYEISQYRLLNKIEGIIHEGRLASAAAELPVMGRLEKRAIAIKEAGSYKAIPAKINVFLKNRHADVKNLYSNQLHATDPNKPENVFPKLVDLKNSWPKLTEQQKKNLIQKDGWNLAADAKYIGYLPMHLGFLYHQTNDEAYRTIVKEIIPLYQKYYMTDQKLQAPISRDLGWWYRDQFARDNRLIYEAYKYTNLPELLSLVDQQADLWINSVPRFSNQGYKVYPYGISNAGNLIGSAEINPNQNIQVASLFSHLYWEPASKFYKNPLIKEIVMHETEAVLTLQKKNGSLPVRQELPLVEDTNYGGYSANMLYHLAQVWGSKSWMKATNDIGHWLFREYSKERPWNTPEDFPNFRVARYENFNLIARVLPFYSAGISDAAVKDWLRYAEERFPRDGKYMLERWYSYQSVPRTMLNDRLIVQNQLPPQLYAENLSGGKVSIRAIGESLHAVSINIHKLDDNVPPVELYSMKDQSRTILLGKGQYSVVIKAVEANGKITETEVSLPVQNDGHVIIETMMFDQYNRFHQKL</sequence>
<dbReference type="Gene3D" id="1.20.58.780">
    <property type="match status" value="1"/>
</dbReference>
<feature type="signal peptide" evidence="1">
    <location>
        <begin position="1"/>
        <end position="22"/>
    </location>
</feature>
<comment type="caution">
    <text evidence="3">The sequence shown here is derived from an EMBL/GenBank/DDBJ whole genome shotgun (WGS) entry which is preliminary data.</text>
</comment>
<feature type="chain" id="PRO_5030954839" description="SbsC C-terminal domain-containing protein" evidence="1">
    <location>
        <begin position="23"/>
        <end position="628"/>
    </location>
</feature>
<dbReference type="RefSeq" id="WP_170289308.1">
    <property type="nucleotide sequence ID" value="NZ_WKKI01000003.1"/>
</dbReference>